<gene>
    <name evidence="1" type="ORF">ACFSYC_04115</name>
</gene>
<evidence type="ECO:0008006" key="3">
    <source>
        <dbReference type="Google" id="ProtNLM"/>
    </source>
</evidence>
<sequence>MNNFQQLDPSRILELMVIRQGWFKSRYILTDNQFEYGSLGCAGGGIFSRDKKIETAEGSFIIKPVGFFAKQTQIIDAGSNEVLGTYTRNMWDSKNYISLTSGLNAELLREGGIFSRKMVWSNKQLGNFMTLKSCAGFSKTFTITFDQNLINKPIPLALLSLVGANIILLKQAQAAAVIT</sequence>
<protein>
    <recommendedName>
        <fullName evidence="3">Scramblase</fullName>
    </recommendedName>
</protein>
<accession>A0ABW5XN92</accession>
<evidence type="ECO:0000313" key="1">
    <source>
        <dbReference type="EMBL" id="MFD2863864.1"/>
    </source>
</evidence>
<proteinExistence type="predicted"/>
<reference evidence="2" key="1">
    <citation type="journal article" date="2019" name="Int. J. Syst. Evol. Microbiol.">
        <title>The Global Catalogue of Microorganisms (GCM) 10K type strain sequencing project: providing services to taxonomists for standard genome sequencing and annotation.</title>
        <authorList>
            <consortium name="The Broad Institute Genomics Platform"/>
            <consortium name="The Broad Institute Genome Sequencing Center for Infectious Disease"/>
            <person name="Wu L."/>
            <person name="Ma J."/>
        </authorList>
    </citation>
    <scope>NUCLEOTIDE SEQUENCE [LARGE SCALE GENOMIC DNA]</scope>
    <source>
        <strain evidence="2">KCTC 52232</strain>
    </source>
</reference>
<dbReference type="EMBL" id="JBHUON010000003">
    <property type="protein sequence ID" value="MFD2863864.1"/>
    <property type="molecule type" value="Genomic_DNA"/>
</dbReference>
<dbReference type="RefSeq" id="WP_377123818.1">
    <property type="nucleotide sequence ID" value="NZ_JBHUON010000003.1"/>
</dbReference>
<dbReference type="Proteomes" id="UP001597601">
    <property type="component" value="Unassembled WGS sequence"/>
</dbReference>
<keyword evidence="2" id="KW-1185">Reference proteome</keyword>
<comment type="caution">
    <text evidence="1">The sequence shown here is derived from an EMBL/GenBank/DDBJ whole genome shotgun (WGS) entry which is preliminary data.</text>
</comment>
<organism evidence="1 2">
    <name type="scientific">Mucilaginibacter antarcticus</name>
    <dbReference type="NCBI Taxonomy" id="1855725"/>
    <lineage>
        <taxon>Bacteria</taxon>
        <taxon>Pseudomonadati</taxon>
        <taxon>Bacteroidota</taxon>
        <taxon>Sphingobacteriia</taxon>
        <taxon>Sphingobacteriales</taxon>
        <taxon>Sphingobacteriaceae</taxon>
        <taxon>Mucilaginibacter</taxon>
    </lineage>
</organism>
<evidence type="ECO:0000313" key="2">
    <source>
        <dbReference type="Proteomes" id="UP001597601"/>
    </source>
</evidence>
<name>A0ABW5XN92_9SPHI</name>